<evidence type="ECO:0000256" key="3">
    <source>
        <dbReference type="ARBA" id="ARBA00022448"/>
    </source>
</evidence>
<feature type="transmembrane region" description="Helical" evidence="9">
    <location>
        <begin position="67"/>
        <end position="88"/>
    </location>
</feature>
<dbReference type="OrthoDB" id="9787841at2"/>
<dbReference type="CDD" id="cd06261">
    <property type="entry name" value="TM_PBP2"/>
    <property type="match status" value="1"/>
</dbReference>
<dbReference type="InterPro" id="IPR043429">
    <property type="entry name" value="ArtM/GltK/GlnP/TcyL/YhdX-like"/>
</dbReference>
<evidence type="ECO:0000256" key="4">
    <source>
        <dbReference type="ARBA" id="ARBA00022475"/>
    </source>
</evidence>
<dbReference type="GO" id="GO:0022857">
    <property type="term" value="F:transmembrane transporter activity"/>
    <property type="evidence" value="ECO:0007669"/>
    <property type="project" value="InterPro"/>
</dbReference>
<evidence type="ECO:0000256" key="5">
    <source>
        <dbReference type="ARBA" id="ARBA00022692"/>
    </source>
</evidence>
<keyword evidence="5 9" id="KW-0812">Transmembrane</keyword>
<evidence type="ECO:0000313" key="11">
    <source>
        <dbReference type="EMBL" id="SHH70643.1"/>
    </source>
</evidence>
<gene>
    <name evidence="11" type="ORF">SAMN02745207_02108</name>
</gene>
<reference evidence="11 12" key="1">
    <citation type="submission" date="2016-11" db="EMBL/GenBank/DDBJ databases">
        <authorList>
            <person name="Jaros S."/>
            <person name="Januszkiewicz K."/>
            <person name="Wedrychowicz H."/>
        </authorList>
    </citation>
    <scope>NUCLEOTIDE SEQUENCE [LARGE SCALE GENOMIC DNA]</scope>
    <source>
        <strain evidence="11 12">DSM 8605</strain>
    </source>
</reference>
<dbReference type="PROSITE" id="PS50928">
    <property type="entry name" value="ABC_TM1"/>
    <property type="match status" value="1"/>
</dbReference>
<feature type="transmembrane region" description="Helical" evidence="9">
    <location>
        <begin position="198"/>
        <end position="220"/>
    </location>
</feature>
<evidence type="ECO:0000256" key="6">
    <source>
        <dbReference type="ARBA" id="ARBA00022970"/>
    </source>
</evidence>
<dbReference type="FunFam" id="1.10.3720.10:FF:000033">
    <property type="entry name" value="Polar amino acid ABC transporter permease"/>
    <property type="match status" value="1"/>
</dbReference>
<dbReference type="AlphaFoldDB" id="A0A1M5V6U5"/>
<feature type="domain" description="ABC transmembrane type-1" evidence="10">
    <location>
        <begin position="29"/>
        <end position="217"/>
    </location>
</feature>
<accession>A0A1M5V6U5</accession>
<protein>
    <submittedName>
        <fullName evidence="11">Amino acid ABC transporter membrane protein, PAAT family (TC 3.A.1.3.-)</fullName>
    </submittedName>
</protein>
<dbReference type="Proteomes" id="UP000184447">
    <property type="component" value="Unassembled WGS sequence"/>
</dbReference>
<dbReference type="RefSeq" id="WP_073338391.1">
    <property type="nucleotide sequence ID" value="NZ_FQXM01000010.1"/>
</dbReference>
<keyword evidence="4" id="KW-1003">Cell membrane</keyword>
<dbReference type="Pfam" id="PF00528">
    <property type="entry name" value="BPD_transp_1"/>
    <property type="match status" value="1"/>
</dbReference>
<dbReference type="PANTHER" id="PTHR30614:SF20">
    <property type="entry name" value="GLUTAMINE TRANSPORT SYSTEM PERMEASE PROTEIN GLNP"/>
    <property type="match status" value="1"/>
</dbReference>
<keyword evidence="7 9" id="KW-1133">Transmembrane helix</keyword>
<dbReference type="STRING" id="1121316.SAMN02745207_02108"/>
<evidence type="ECO:0000259" key="10">
    <source>
        <dbReference type="PROSITE" id="PS50928"/>
    </source>
</evidence>
<dbReference type="InterPro" id="IPR010065">
    <property type="entry name" value="AA_ABC_transptr_permease_3TM"/>
</dbReference>
<evidence type="ECO:0000256" key="9">
    <source>
        <dbReference type="RuleBase" id="RU363032"/>
    </source>
</evidence>
<keyword evidence="12" id="KW-1185">Reference proteome</keyword>
<dbReference type="NCBIfam" id="TIGR01726">
    <property type="entry name" value="HEQRo_perm_3TM"/>
    <property type="match status" value="1"/>
</dbReference>
<comment type="subcellular location">
    <subcellularLocation>
        <location evidence="1 9">Cell membrane</location>
        <topology evidence="1 9">Multi-pass membrane protein</topology>
    </subcellularLocation>
</comment>
<dbReference type="EMBL" id="FQXM01000010">
    <property type="protein sequence ID" value="SHH70643.1"/>
    <property type="molecule type" value="Genomic_DNA"/>
</dbReference>
<evidence type="ECO:0000256" key="8">
    <source>
        <dbReference type="ARBA" id="ARBA00023136"/>
    </source>
</evidence>
<keyword evidence="6" id="KW-0029">Amino-acid transport</keyword>
<dbReference type="PANTHER" id="PTHR30614">
    <property type="entry name" value="MEMBRANE COMPONENT OF AMINO ACID ABC TRANSPORTER"/>
    <property type="match status" value="1"/>
</dbReference>
<evidence type="ECO:0000313" key="12">
    <source>
        <dbReference type="Proteomes" id="UP000184447"/>
    </source>
</evidence>
<proteinExistence type="inferred from homology"/>
<dbReference type="GO" id="GO:0043190">
    <property type="term" value="C:ATP-binding cassette (ABC) transporter complex"/>
    <property type="evidence" value="ECO:0007669"/>
    <property type="project" value="InterPro"/>
</dbReference>
<evidence type="ECO:0000256" key="1">
    <source>
        <dbReference type="ARBA" id="ARBA00004651"/>
    </source>
</evidence>
<evidence type="ECO:0000256" key="2">
    <source>
        <dbReference type="ARBA" id="ARBA00010072"/>
    </source>
</evidence>
<dbReference type="Gene3D" id="1.10.3720.10">
    <property type="entry name" value="MetI-like"/>
    <property type="match status" value="1"/>
</dbReference>
<dbReference type="GO" id="GO:0006865">
    <property type="term" value="P:amino acid transport"/>
    <property type="evidence" value="ECO:0007669"/>
    <property type="project" value="UniProtKB-KW"/>
</dbReference>
<keyword evidence="8 9" id="KW-0472">Membrane</keyword>
<feature type="transmembrane region" description="Helical" evidence="9">
    <location>
        <begin position="32"/>
        <end position="55"/>
    </location>
</feature>
<dbReference type="InterPro" id="IPR000515">
    <property type="entry name" value="MetI-like"/>
</dbReference>
<evidence type="ECO:0000256" key="7">
    <source>
        <dbReference type="ARBA" id="ARBA00022989"/>
    </source>
</evidence>
<sequence length="230" mass="25455">MQVLISIFHSIIVFFSTAITFAPKFIPGVVATLGLSFFSIIFGMVFGLVAVLLKLSRKKFLMRITDIYITIVRGTPLLLQLIFIFYVLPSIGIKIGRFPSAIIGLAFHNGAYISEIFRGAIESIHYGQMEAARSIGMTKLQAMKRVILPQAFKRSVPALGNQFIIAVKDSSLASVITITEIILLARQFSAATFKTFPILFVAGGYYLIITMGLTKILNIIELKLKVNERS</sequence>
<dbReference type="SUPFAM" id="SSF161098">
    <property type="entry name" value="MetI-like"/>
    <property type="match status" value="1"/>
</dbReference>
<keyword evidence="3 9" id="KW-0813">Transport</keyword>
<dbReference type="InterPro" id="IPR035906">
    <property type="entry name" value="MetI-like_sf"/>
</dbReference>
<organism evidence="11 12">
    <name type="scientific">Clostridium grantii DSM 8605</name>
    <dbReference type="NCBI Taxonomy" id="1121316"/>
    <lineage>
        <taxon>Bacteria</taxon>
        <taxon>Bacillati</taxon>
        <taxon>Bacillota</taxon>
        <taxon>Clostridia</taxon>
        <taxon>Eubacteriales</taxon>
        <taxon>Clostridiaceae</taxon>
        <taxon>Clostridium</taxon>
    </lineage>
</organism>
<name>A0A1M5V6U5_9CLOT</name>
<comment type="similarity">
    <text evidence="2">Belongs to the binding-protein-dependent transport system permease family. HisMQ subfamily.</text>
</comment>
<feature type="transmembrane region" description="Helical" evidence="9">
    <location>
        <begin position="7"/>
        <end position="26"/>
    </location>
</feature>